<protein>
    <recommendedName>
        <fullName evidence="5">RING-type domain-containing protein</fullName>
    </recommendedName>
</protein>
<evidence type="ECO:0000256" key="2">
    <source>
        <dbReference type="ARBA" id="ARBA00022771"/>
    </source>
</evidence>
<reference evidence="6" key="3">
    <citation type="submission" date="2025-09" db="UniProtKB">
        <authorList>
            <consortium name="Ensembl"/>
        </authorList>
    </citation>
    <scope>IDENTIFICATION</scope>
</reference>
<evidence type="ECO:0000256" key="4">
    <source>
        <dbReference type="PROSITE-ProRule" id="PRU00175"/>
    </source>
</evidence>
<dbReference type="Pfam" id="PF13920">
    <property type="entry name" value="zf-C3HC4_3"/>
    <property type="match status" value="1"/>
</dbReference>
<evidence type="ECO:0000256" key="3">
    <source>
        <dbReference type="ARBA" id="ARBA00022833"/>
    </source>
</evidence>
<dbReference type="Ensembl" id="ENSLCAT00010030318.1">
    <property type="protein sequence ID" value="ENSLCAP00010029662.1"/>
    <property type="gene ID" value="ENSLCAG00010013938.1"/>
</dbReference>
<accession>A0A4W6DX95</accession>
<dbReference type="SUPFAM" id="SSF57850">
    <property type="entry name" value="RING/U-box"/>
    <property type="match status" value="1"/>
</dbReference>
<evidence type="ECO:0000313" key="7">
    <source>
        <dbReference type="Proteomes" id="UP000314980"/>
    </source>
</evidence>
<dbReference type="PROSITE" id="PS50089">
    <property type="entry name" value="ZF_RING_2"/>
    <property type="match status" value="1"/>
</dbReference>
<keyword evidence="3" id="KW-0862">Zinc</keyword>
<evidence type="ECO:0000256" key="1">
    <source>
        <dbReference type="ARBA" id="ARBA00022723"/>
    </source>
</evidence>
<feature type="domain" description="RING-type" evidence="5">
    <location>
        <begin position="15"/>
        <end position="55"/>
    </location>
</feature>
<dbReference type="InterPro" id="IPR013083">
    <property type="entry name" value="Znf_RING/FYVE/PHD"/>
</dbReference>
<dbReference type="InterPro" id="IPR051051">
    <property type="entry name" value="E3_ubiq-ligase_TRIM/RNF"/>
</dbReference>
<keyword evidence="1" id="KW-0479">Metal-binding</keyword>
<dbReference type="InterPro" id="IPR001841">
    <property type="entry name" value="Znf_RING"/>
</dbReference>
<keyword evidence="7" id="KW-1185">Reference proteome</keyword>
<organism evidence="6 7">
    <name type="scientific">Lates calcarifer</name>
    <name type="common">Barramundi</name>
    <name type="synonym">Holocentrus calcarifer</name>
    <dbReference type="NCBI Taxonomy" id="8187"/>
    <lineage>
        <taxon>Eukaryota</taxon>
        <taxon>Metazoa</taxon>
        <taxon>Chordata</taxon>
        <taxon>Craniata</taxon>
        <taxon>Vertebrata</taxon>
        <taxon>Euteleostomi</taxon>
        <taxon>Actinopterygii</taxon>
        <taxon>Neopterygii</taxon>
        <taxon>Teleostei</taxon>
        <taxon>Neoteleostei</taxon>
        <taxon>Acanthomorphata</taxon>
        <taxon>Carangaria</taxon>
        <taxon>Carangaria incertae sedis</taxon>
        <taxon>Centropomidae</taxon>
        <taxon>Lates</taxon>
    </lineage>
</organism>
<evidence type="ECO:0000313" key="6">
    <source>
        <dbReference type="Ensembl" id="ENSLCAP00010029662.1"/>
    </source>
</evidence>
<sequence>MAQQEDHLDWEKFSCLICLDLLKDPVSIPCGHIHSCPQCRQMFSPRPVLVKNTTCLDKWLTHSVNSVVTARVIYCVVYLL</sequence>
<dbReference type="Gene3D" id="3.30.40.10">
    <property type="entry name" value="Zinc/RING finger domain, C3HC4 (zinc finger)"/>
    <property type="match status" value="1"/>
</dbReference>
<dbReference type="Proteomes" id="UP000314980">
    <property type="component" value="Unassembled WGS sequence"/>
</dbReference>
<dbReference type="PANTHER" id="PTHR25465:SF5">
    <property type="entry name" value="E3 UBIQUITIN_ISG15 LIGASE TRIM25-RELATED"/>
    <property type="match status" value="1"/>
</dbReference>
<reference evidence="7" key="1">
    <citation type="submission" date="2015-09" db="EMBL/GenBank/DDBJ databases">
        <authorList>
            <person name="Sai Rama Sridatta P."/>
        </authorList>
    </citation>
    <scope>NUCLEOTIDE SEQUENCE [LARGE SCALE GENOMIC DNA]</scope>
</reference>
<dbReference type="AlphaFoldDB" id="A0A4W6DX95"/>
<name>A0A4W6DX95_LATCA</name>
<dbReference type="PANTHER" id="PTHR25465">
    <property type="entry name" value="B-BOX DOMAIN CONTAINING"/>
    <property type="match status" value="1"/>
</dbReference>
<dbReference type="GO" id="GO:0008270">
    <property type="term" value="F:zinc ion binding"/>
    <property type="evidence" value="ECO:0007669"/>
    <property type="project" value="UniProtKB-KW"/>
</dbReference>
<reference evidence="6" key="2">
    <citation type="submission" date="2025-08" db="UniProtKB">
        <authorList>
            <consortium name="Ensembl"/>
        </authorList>
    </citation>
    <scope>IDENTIFICATION</scope>
</reference>
<keyword evidence="2 4" id="KW-0863">Zinc-finger</keyword>
<dbReference type="GeneTree" id="ENSGT00970000195725"/>
<dbReference type="InParanoid" id="A0A4W6DX95"/>
<evidence type="ECO:0000259" key="5">
    <source>
        <dbReference type="PROSITE" id="PS50089"/>
    </source>
</evidence>
<proteinExistence type="predicted"/>